<evidence type="ECO:0000313" key="1">
    <source>
        <dbReference type="EMBL" id="EDK13302.1"/>
    </source>
</evidence>
<reference evidence="1 2" key="1">
    <citation type="journal article" date="2007" name="Genome Biol.">
        <title>Characterization and modeling of the Haemophilus influenzae core and supragenomes based on the complete genomic sequences of Rd and 12 clinical nontypeable strains.</title>
        <authorList>
            <person name="Hogg J.S."/>
            <person name="Hu F.Z."/>
            <person name="Janto B."/>
            <person name="Boissy R."/>
            <person name="Hayes J."/>
            <person name="Keefe R."/>
            <person name="Post J.C."/>
            <person name="Ehrlich G.D."/>
        </authorList>
    </citation>
    <scope>NUCLEOTIDE SEQUENCE [LARGE SCALE GENOMIC DNA]</scope>
    <source>
        <strain evidence="1 2">22.4-21</strain>
    </source>
</reference>
<dbReference type="GO" id="GO:0008168">
    <property type="term" value="F:methyltransferase activity"/>
    <property type="evidence" value="ECO:0007669"/>
    <property type="project" value="UniProtKB-KW"/>
</dbReference>
<dbReference type="Gene3D" id="3.40.50.150">
    <property type="entry name" value="Vaccinia Virus protein VP39"/>
    <property type="match status" value="1"/>
</dbReference>
<keyword evidence="1" id="KW-0489">Methyltransferase</keyword>
<sequence length="69" mass="8178">MYQLILRLNEKGIRFALSNVLEHKGKSHDMLKDFISKHGFKVHYLDFHYGNASYNTFKQESVEVLITNY</sequence>
<organism evidence="1 2">
    <name type="scientific">Haemophilus influenzae 22.4-21</name>
    <dbReference type="NCBI Taxonomy" id="375063"/>
    <lineage>
        <taxon>Bacteria</taxon>
        <taxon>Pseudomonadati</taxon>
        <taxon>Pseudomonadota</taxon>
        <taxon>Gammaproteobacteria</taxon>
        <taxon>Pasteurellales</taxon>
        <taxon>Pasteurellaceae</taxon>
        <taxon>Haemophilus</taxon>
    </lineage>
</organism>
<evidence type="ECO:0000313" key="2">
    <source>
        <dbReference type="Proteomes" id="UP000005596"/>
    </source>
</evidence>
<proteinExistence type="predicted"/>
<dbReference type="BioCyc" id="HINF375063:G119K-1693-MONOMER"/>
<dbReference type="AlphaFoldDB" id="A4NZV7"/>
<keyword evidence="1" id="KW-0808">Transferase</keyword>
<name>A4NZV7_HAEIF</name>
<dbReference type="REBASE" id="23803">
    <property type="entry name" value="M2.Hin21ORF1012P"/>
</dbReference>
<gene>
    <name evidence="1" type="ORF">CGSHiR3021_01027</name>
</gene>
<dbReference type="EMBL" id="AAZJ01000010">
    <property type="protein sequence ID" value="EDK13302.1"/>
    <property type="molecule type" value="Genomic_DNA"/>
</dbReference>
<dbReference type="SUPFAM" id="SSF53335">
    <property type="entry name" value="S-adenosyl-L-methionine-dependent methyltransferases"/>
    <property type="match status" value="1"/>
</dbReference>
<dbReference type="InterPro" id="IPR029063">
    <property type="entry name" value="SAM-dependent_MTases_sf"/>
</dbReference>
<protein>
    <submittedName>
        <fullName evidence="1">Adenine-specific methyltransferase</fullName>
    </submittedName>
</protein>
<dbReference type="GO" id="GO:0032259">
    <property type="term" value="P:methylation"/>
    <property type="evidence" value="ECO:0007669"/>
    <property type="project" value="UniProtKB-KW"/>
</dbReference>
<dbReference type="Proteomes" id="UP000005596">
    <property type="component" value="Unassembled WGS sequence"/>
</dbReference>
<accession>A4NZV7</accession>